<reference evidence="3 4" key="1">
    <citation type="submission" date="2013-03" db="EMBL/GenBank/DDBJ databases">
        <title>The Genome Sequence of Phialophora europaea CBS 101466.</title>
        <authorList>
            <consortium name="The Broad Institute Genomics Platform"/>
            <person name="Cuomo C."/>
            <person name="de Hoog S."/>
            <person name="Gorbushina A."/>
            <person name="Walker B."/>
            <person name="Young S.K."/>
            <person name="Zeng Q."/>
            <person name="Gargeya S."/>
            <person name="Fitzgerald M."/>
            <person name="Haas B."/>
            <person name="Abouelleil A."/>
            <person name="Allen A.W."/>
            <person name="Alvarado L."/>
            <person name="Arachchi H.M."/>
            <person name="Berlin A.M."/>
            <person name="Chapman S.B."/>
            <person name="Gainer-Dewar J."/>
            <person name="Goldberg J."/>
            <person name="Griggs A."/>
            <person name="Gujja S."/>
            <person name="Hansen M."/>
            <person name="Howarth C."/>
            <person name="Imamovic A."/>
            <person name="Ireland A."/>
            <person name="Larimer J."/>
            <person name="McCowan C."/>
            <person name="Murphy C."/>
            <person name="Pearson M."/>
            <person name="Poon T.W."/>
            <person name="Priest M."/>
            <person name="Roberts A."/>
            <person name="Saif S."/>
            <person name="Shea T."/>
            <person name="Sisk P."/>
            <person name="Sykes S."/>
            <person name="Wortman J."/>
            <person name="Nusbaum C."/>
            <person name="Birren B."/>
        </authorList>
    </citation>
    <scope>NUCLEOTIDE SEQUENCE [LARGE SCALE GENOMIC DNA]</scope>
    <source>
        <strain evidence="3 4">CBS 101466</strain>
    </source>
</reference>
<dbReference type="InParanoid" id="W2RV27"/>
<dbReference type="HOGENOM" id="CLU_033830_0_0_1"/>
<feature type="transmembrane region" description="Helical" evidence="2">
    <location>
        <begin position="68"/>
        <end position="86"/>
    </location>
</feature>
<keyword evidence="2" id="KW-0472">Membrane</keyword>
<keyword evidence="2" id="KW-0812">Transmembrane</keyword>
<evidence type="ECO:0000313" key="3">
    <source>
        <dbReference type="EMBL" id="ETN40160.1"/>
    </source>
</evidence>
<evidence type="ECO:0000256" key="2">
    <source>
        <dbReference type="SAM" id="Phobius"/>
    </source>
</evidence>
<dbReference type="AlphaFoldDB" id="W2RV27"/>
<evidence type="ECO:0000313" key="4">
    <source>
        <dbReference type="Proteomes" id="UP000030752"/>
    </source>
</evidence>
<feature type="region of interest" description="Disordered" evidence="1">
    <location>
        <begin position="422"/>
        <end position="481"/>
    </location>
</feature>
<feature type="transmembrane region" description="Helical" evidence="2">
    <location>
        <begin position="136"/>
        <end position="154"/>
    </location>
</feature>
<feature type="transmembrane region" description="Helical" evidence="2">
    <location>
        <begin position="92"/>
        <end position="115"/>
    </location>
</feature>
<organism evidence="3 4">
    <name type="scientific">Cyphellophora europaea (strain CBS 101466)</name>
    <name type="common">Phialophora europaea</name>
    <dbReference type="NCBI Taxonomy" id="1220924"/>
    <lineage>
        <taxon>Eukaryota</taxon>
        <taxon>Fungi</taxon>
        <taxon>Dikarya</taxon>
        <taxon>Ascomycota</taxon>
        <taxon>Pezizomycotina</taxon>
        <taxon>Eurotiomycetes</taxon>
        <taxon>Chaetothyriomycetidae</taxon>
        <taxon>Chaetothyriales</taxon>
        <taxon>Cyphellophoraceae</taxon>
        <taxon>Cyphellophora</taxon>
    </lineage>
</organism>
<dbReference type="VEuPathDB" id="FungiDB:HMPREF1541_04436"/>
<keyword evidence="4" id="KW-1185">Reference proteome</keyword>
<dbReference type="eggNOG" id="ENOG502SJVS">
    <property type="taxonomic scope" value="Eukaryota"/>
</dbReference>
<dbReference type="RefSeq" id="XP_008717003.1">
    <property type="nucleotide sequence ID" value="XM_008718781.1"/>
</dbReference>
<name>W2RV27_CYPE1</name>
<evidence type="ECO:0000256" key="1">
    <source>
        <dbReference type="SAM" id="MobiDB-lite"/>
    </source>
</evidence>
<feature type="transmembrane region" description="Helical" evidence="2">
    <location>
        <begin position="38"/>
        <end position="56"/>
    </location>
</feature>
<gene>
    <name evidence="3" type="ORF">HMPREF1541_04436</name>
</gene>
<keyword evidence="2" id="KW-1133">Transmembrane helix</keyword>
<dbReference type="PANTHER" id="PTHR42029:SF3">
    <property type="entry name" value="AN04G07800"/>
    <property type="match status" value="1"/>
</dbReference>
<dbReference type="PANTHER" id="PTHR42029">
    <property type="entry name" value="AN04G07800"/>
    <property type="match status" value="1"/>
</dbReference>
<feature type="compositionally biased region" description="Basic and acidic residues" evidence="1">
    <location>
        <begin position="314"/>
        <end position="323"/>
    </location>
</feature>
<feature type="transmembrane region" description="Helical" evidence="2">
    <location>
        <begin position="181"/>
        <end position="199"/>
    </location>
</feature>
<dbReference type="Proteomes" id="UP000030752">
    <property type="component" value="Unassembled WGS sequence"/>
</dbReference>
<proteinExistence type="predicted"/>
<dbReference type="EMBL" id="KB822720">
    <property type="protein sequence ID" value="ETN40160.1"/>
    <property type="molecule type" value="Genomic_DNA"/>
</dbReference>
<feature type="transmembrane region" description="Helical" evidence="2">
    <location>
        <begin position="211"/>
        <end position="230"/>
    </location>
</feature>
<accession>W2RV27</accession>
<dbReference type="GeneID" id="19971775"/>
<sequence>MSLLLRHRDTNSATGSVGAGAGDWRAHASPEDFILEGWSEGFMVGALIIMACITIANMRSKVLLHKLILLEQLLAMSHGTFCFMAFKGYGWYLSATAMLLYCSWFIHNIVAWMKIKPFFIDRGSLFPAKVGKWTRYIYMTTLFCTIPPIILQIYDNFRFFNNINDFYTHVRPYEPLFRDPWWVFTCLVLFHVVQKCYGTGVVELIKRSPRFGILLTAIILALAFTALDIASSIHDFLGTTDGINPWWKLSLVFKCLTDTIMLDDFKTELKRLGIKRIRKEELRRQSFALVLEDKDTDENGELEFADALNVSPERLAEDRRRTDVPNSPNSPRGRLRNDSVIQQQRGEARTSVGKGGRRISQLPGLGIAKGLRFGKKRKGGSAWDLERDAPDVHRCEPHQDPLERARTCESNARTERTVAHDRFHDDISEMSTNHISGRSSPSSRHKVEDHEGAAAAEGEGEAPAKSPDFDSIDFQTKPAGL</sequence>
<protein>
    <submittedName>
        <fullName evidence="3">Uncharacterized protein</fullName>
    </submittedName>
</protein>
<feature type="region of interest" description="Disordered" evidence="1">
    <location>
        <begin position="314"/>
        <end position="361"/>
    </location>
</feature>
<feature type="compositionally biased region" description="Polar residues" evidence="1">
    <location>
        <begin position="429"/>
        <end position="442"/>
    </location>
</feature>
<dbReference type="STRING" id="1220924.W2RV27"/>
<dbReference type="OrthoDB" id="5420247at2759"/>